<comment type="subcellular location">
    <subcellularLocation>
        <location evidence="1">Membrane</location>
        <topology evidence="1">Multi-pass membrane protein</topology>
    </subcellularLocation>
</comment>
<keyword evidence="5 6" id="KW-0472">Membrane</keyword>
<dbReference type="SUPFAM" id="SSF103481">
    <property type="entry name" value="Multidrug resistance efflux transporter EmrE"/>
    <property type="match status" value="2"/>
</dbReference>
<evidence type="ECO:0000256" key="3">
    <source>
        <dbReference type="ARBA" id="ARBA00022692"/>
    </source>
</evidence>
<comment type="similarity">
    <text evidence="2">Belongs to the EamA transporter family.</text>
</comment>
<feature type="transmembrane region" description="Helical" evidence="6">
    <location>
        <begin position="214"/>
        <end position="234"/>
    </location>
</feature>
<accession>A0ABV1KGM2</accession>
<keyword evidence="4 6" id="KW-1133">Transmembrane helix</keyword>
<reference evidence="8 9" key="1">
    <citation type="submission" date="2024-03" db="EMBL/GenBank/DDBJ databases">
        <title>Draft genome sequence of Pseudonocardia nematodicida JCM 31783.</title>
        <authorList>
            <person name="Butdee W."/>
            <person name="Duangmal K."/>
        </authorList>
    </citation>
    <scope>NUCLEOTIDE SEQUENCE [LARGE SCALE GENOMIC DNA]</scope>
    <source>
        <strain evidence="8 9">JCM 31783</strain>
    </source>
</reference>
<keyword evidence="9" id="KW-1185">Reference proteome</keyword>
<feature type="transmembrane region" description="Helical" evidence="6">
    <location>
        <begin position="143"/>
        <end position="163"/>
    </location>
</feature>
<feature type="transmembrane region" description="Helical" evidence="6">
    <location>
        <begin position="33"/>
        <end position="51"/>
    </location>
</feature>
<dbReference type="InterPro" id="IPR000620">
    <property type="entry name" value="EamA_dom"/>
</dbReference>
<evidence type="ECO:0000256" key="5">
    <source>
        <dbReference type="ARBA" id="ARBA00023136"/>
    </source>
</evidence>
<gene>
    <name evidence="8" type="ORF">WIS52_24295</name>
</gene>
<proteinExistence type="inferred from homology"/>
<dbReference type="InterPro" id="IPR050638">
    <property type="entry name" value="AA-Vitamin_Transporters"/>
</dbReference>
<dbReference type="Pfam" id="PF00892">
    <property type="entry name" value="EamA"/>
    <property type="match status" value="2"/>
</dbReference>
<evidence type="ECO:0000313" key="9">
    <source>
        <dbReference type="Proteomes" id="UP001494902"/>
    </source>
</evidence>
<dbReference type="Gene3D" id="1.10.3730.20">
    <property type="match status" value="1"/>
</dbReference>
<comment type="caution">
    <text evidence="8">The sequence shown here is derived from an EMBL/GenBank/DDBJ whole genome shotgun (WGS) entry which is preliminary data.</text>
</comment>
<feature type="transmembrane region" description="Helical" evidence="6">
    <location>
        <begin position="175"/>
        <end position="194"/>
    </location>
</feature>
<sequence>MTVRDRGLAVVVAVLWGANFIAMHVGLEYFPPIFLAGLRMLVLAVPALVFVPRPRVPLRWLIGFGLGFGTLQFLFLFLGLRAGMPVGLASLVLQASGPFTLLLGALLLRERVSGRQWAGIGVAVAGLVTIALVRAQAAAVLPVVLTLLGALGWASGNLCNRLAQRDGDRVDPLHLTMWMTVVPPVPLLVASAVVEGPATGWIAVGAMFSWDGLPALASLGYLSVVATVVAGAMWTALMRRYPAGVVAPHSLLVPVVGMALAMVLLGERPSVVELVAGAVVVGGVLAASAPARRRRVTDVDATVA</sequence>
<feature type="transmembrane region" description="Helical" evidence="6">
    <location>
        <begin position="246"/>
        <end position="265"/>
    </location>
</feature>
<evidence type="ECO:0000256" key="4">
    <source>
        <dbReference type="ARBA" id="ARBA00022989"/>
    </source>
</evidence>
<dbReference type="Proteomes" id="UP001494902">
    <property type="component" value="Unassembled WGS sequence"/>
</dbReference>
<dbReference type="RefSeq" id="WP_349300673.1">
    <property type="nucleotide sequence ID" value="NZ_JBEDNQ010000011.1"/>
</dbReference>
<dbReference type="EMBL" id="JBEDNQ010000011">
    <property type="protein sequence ID" value="MEQ3553606.1"/>
    <property type="molecule type" value="Genomic_DNA"/>
</dbReference>
<feature type="domain" description="EamA" evidence="7">
    <location>
        <begin position="8"/>
        <end position="130"/>
    </location>
</feature>
<dbReference type="PANTHER" id="PTHR32322">
    <property type="entry name" value="INNER MEMBRANE TRANSPORTER"/>
    <property type="match status" value="1"/>
</dbReference>
<evidence type="ECO:0000259" key="7">
    <source>
        <dbReference type="Pfam" id="PF00892"/>
    </source>
</evidence>
<feature type="transmembrane region" description="Helical" evidence="6">
    <location>
        <begin position="7"/>
        <end position="27"/>
    </location>
</feature>
<protein>
    <submittedName>
        <fullName evidence="8">EamA family transporter</fullName>
    </submittedName>
</protein>
<dbReference type="PANTHER" id="PTHR32322:SF9">
    <property type="entry name" value="AMINO-ACID METABOLITE EFFLUX PUMP-RELATED"/>
    <property type="match status" value="1"/>
</dbReference>
<feature type="transmembrane region" description="Helical" evidence="6">
    <location>
        <begin position="117"/>
        <end position="137"/>
    </location>
</feature>
<evidence type="ECO:0000256" key="2">
    <source>
        <dbReference type="ARBA" id="ARBA00007362"/>
    </source>
</evidence>
<feature type="transmembrane region" description="Helical" evidence="6">
    <location>
        <begin position="271"/>
        <end position="289"/>
    </location>
</feature>
<feature type="transmembrane region" description="Helical" evidence="6">
    <location>
        <begin position="58"/>
        <end position="80"/>
    </location>
</feature>
<evidence type="ECO:0000256" key="6">
    <source>
        <dbReference type="SAM" id="Phobius"/>
    </source>
</evidence>
<feature type="transmembrane region" description="Helical" evidence="6">
    <location>
        <begin position="86"/>
        <end position="108"/>
    </location>
</feature>
<evidence type="ECO:0000313" key="8">
    <source>
        <dbReference type="EMBL" id="MEQ3553606.1"/>
    </source>
</evidence>
<feature type="domain" description="EamA" evidence="7">
    <location>
        <begin position="143"/>
        <end position="286"/>
    </location>
</feature>
<evidence type="ECO:0000256" key="1">
    <source>
        <dbReference type="ARBA" id="ARBA00004141"/>
    </source>
</evidence>
<name>A0ABV1KGM2_9PSEU</name>
<organism evidence="8 9">
    <name type="scientific">Pseudonocardia nematodicida</name>
    <dbReference type="NCBI Taxonomy" id="1206997"/>
    <lineage>
        <taxon>Bacteria</taxon>
        <taxon>Bacillati</taxon>
        <taxon>Actinomycetota</taxon>
        <taxon>Actinomycetes</taxon>
        <taxon>Pseudonocardiales</taxon>
        <taxon>Pseudonocardiaceae</taxon>
        <taxon>Pseudonocardia</taxon>
    </lineage>
</organism>
<dbReference type="InterPro" id="IPR037185">
    <property type="entry name" value="EmrE-like"/>
</dbReference>
<keyword evidence="3 6" id="KW-0812">Transmembrane</keyword>